<proteinExistence type="predicted"/>
<comment type="caution">
    <text evidence="3">The sequence shown here is derived from an EMBL/GenBank/DDBJ whole genome shotgun (WGS) entry which is preliminary data.</text>
</comment>
<accession>A0A1J9QYK3</accession>
<keyword evidence="4" id="KW-1185">Reference proteome</keyword>
<evidence type="ECO:0000256" key="1">
    <source>
        <dbReference type="SAM" id="MobiDB-lite"/>
    </source>
</evidence>
<dbReference type="AlphaFoldDB" id="A0A1J9QYK3"/>
<sequence length="115" mass="12690">MRISFLLFHLALGFCFAAVVSGAAVADRSVQGGNNNGPDSNPPGLPHLDPGDPDGPERDELERREWEDNSFSRRNPLSLPPSECKRLTCYKDDECKFKGCTFCHRSTQGTLGNCF</sequence>
<dbReference type="Proteomes" id="UP000242791">
    <property type="component" value="Unassembled WGS sequence"/>
</dbReference>
<dbReference type="EMBL" id="LGTZ01001484">
    <property type="protein sequence ID" value="OJD21271.1"/>
    <property type="molecule type" value="Genomic_DNA"/>
</dbReference>
<dbReference type="VEuPathDB" id="FungiDB:ACJ73_07389"/>
<evidence type="ECO:0000313" key="3">
    <source>
        <dbReference type="EMBL" id="OJD21271.1"/>
    </source>
</evidence>
<dbReference type="OrthoDB" id="10522612at2759"/>
<protein>
    <recommendedName>
        <fullName evidence="5">C3H1-type domain-containing protein</fullName>
    </recommendedName>
</protein>
<evidence type="ECO:0000256" key="2">
    <source>
        <dbReference type="SAM" id="SignalP"/>
    </source>
</evidence>
<feature type="region of interest" description="Disordered" evidence="1">
    <location>
        <begin position="28"/>
        <end position="82"/>
    </location>
</feature>
<organism evidence="3 4">
    <name type="scientific">Blastomyces percursus</name>
    <dbReference type="NCBI Taxonomy" id="1658174"/>
    <lineage>
        <taxon>Eukaryota</taxon>
        <taxon>Fungi</taxon>
        <taxon>Dikarya</taxon>
        <taxon>Ascomycota</taxon>
        <taxon>Pezizomycotina</taxon>
        <taxon>Eurotiomycetes</taxon>
        <taxon>Eurotiomycetidae</taxon>
        <taxon>Onygenales</taxon>
        <taxon>Ajellomycetaceae</taxon>
        <taxon>Blastomyces</taxon>
    </lineage>
</organism>
<reference evidence="3 4" key="1">
    <citation type="submission" date="2015-08" db="EMBL/GenBank/DDBJ databases">
        <title>Emmonsia species relationships and genome sequence.</title>
        <authorList>
            <person name="Cuomo C.A."/>
            <person name="Schwartz I.S."/>
            <person name="Kenyon C."/>
            <person name="De Hoog G.S."/>
            <person name="Govender N.P."/>
            <person name="Botha A."/>
            <person name="Moreno L."/>
            <person name="De Vries M."/>
            <person name="Munoz J.F."/>
            <person name="Stielow J.B."/>
        </authorList>
    </citation>
    <scope>NUCLEOTIDE SEQUENCE [LARGE SCALE GENOMIC DNA]</scope>
    <source>
        <strain evidence="3 4">EI222</strain>
    </source>
</reference>
<feature type="signal peptide" evidence="2">
    <location>
        <begin position="1"/>
        <end position="22"/>
    </location>
</feature>
<feature type="chain" id="PRO_5012927531" description="C3H1-type domain-containing protein" evidence="2">
    <location>
        <begin position="23"/>
        <end position="115"/>
    </location>
</feature>
<gene>
    <name evidence="3" type="ORF">ACJ73_07389</name>
</gene>
<evidence type="ECO:0008006" key="5">
    <source>
        <dbReference type="Google" id="ProtNLM"/>
    </source>
</evidence>
<feature type="compositionally biased region" description="Basic and acidic residues" evidence="1">
    <location>
        <begin position="55"/>
        <end position="71"/>
    </location>
</feature>
<evidence type="ECO:0000313" key="4">
    <source>
        <dbReference type="Proteomes" id="UP000242791"/>
    </source>
</evidence>
<keyword evidence="2" id="KW-0732">Signal</keyword>
<name>A0A1J9QYK3_9EURO</name>